<proteinExistence type="predicted"/>
<name>A0ACA9M879_9GLOM</name>
<sequence length="44" mass="5086">VLLQIWHPHRGTKHPDIDCLLLQGFRFIMAWDLKPVAWTSNSGS</sequence>
<dbReference type="EMBL" id="CAJVPW010006721">
    <property type="protein sequence ID" value="CAG8572517.1"/>
    <property type="molecule type" value="Genomic_DNA"/>
</dbReference>
<reference evidence="1" key="1">
    <citation type="submission" date="2021-06" db="EMBL/GenBank/DDBJ databases">
        <authorList>
            <person name="Kallberg Y."/>
            <person name="Tangrot J."/>
            <person name="Rosling A."/>
        </authorList>
    </citation>
    <scope>NUCLEOTIDE SEQUENCE</scope>
    <source>
        <strain evidence="1">28 12/20/2015</strain>
    </source>
</reference>
<comment type="caution">
    <text evidence="1">The sequence shown here is derived from an EMBL/GenBank/DDBJ whole genome shotgun (WGS) entry which is preliminary data.</text>
</comment>
<feature type="non-terminal residue" evidence="1">
    <location>
        <position position="1"/>
    </location>
</feature>
<protein>
    <submittedName>
        <fullName evidence="1">10395_t:CDS:1</fullName>
    </submittedName>
</protein>
<evidence type="ECO:0000313" key="1">
    <source>
        <dbReference type="EMBL" id="CAG8572517.1"/>
    </source>
</evidence>
<gene>
    <name evidence="1" type="ORF">SPELUC_LOCUS6051</name>
</gene>
<dbReference type="Proteomes" id="UP000789366">
    <property type="component" value="Unassembled WGS sequence"/>
</dbReference>
<accession>A0ACA9M879</accession>
<organism evidence="1 2">
    <name type="scientific">Cetraspora pellucida</name>
    <dbReference type="NCBI Taxonomy" id="1433469"/>
    <lineage>
        <taxon>Eukaryota</taxon>
        <taxon>Fungi</taxon>
        <taxon>Fungi incertae sedis</taxon>
        <taxon>Mucoromycota</taxon>
        <taxon>Glomeromycotina</taxon>
        <taxon>Glomeromycetes</taxon>
        <taxon>Diversisporales</taxon>
        <taxon>Gigasporaceae</taxon>
        <taxon>Cetraspora</taxon>
    </lineage>
</organism>
<keyword evidence="2" id="KW-1185">Reference proteome</keyword>
<evidence type="ECO:0000313" key="2">
    <source>
        <dbReference type="Proteomes" id="UP000789366"/>
    </source>
</evidence>